<dbReference type="InterPro" id="IPR037523">
    <property type="entry name" value="VOC_core"/>
</dbReference>
<gene>
    <name evidence="2" type="ORF">NFC81_07590</name>
</gene>
<dbReference type="PANTHER" id="PTHR36503:SF1">
    <property type="entry name" value="BLR2520 PROTEIN"/>
    <property type="match status" value="1"/>
</dbReference>
<proteinExistence type="predicted"/>
<dbReference type="AlphaFoldDB" id="A0AB38YK60"/>
<dbReference type="Pfam" id="PF00903">
    <property type="entry name" value="Glyoxalase"/>
    <property type="match status" value="1"/>
</dbReference>
<dbReference type="InterPro" id="IPR029068">
    <property type="entry name" value="Glyas_Bleomycin-R_OHBP_Dase"/>
</dbReference>
<sequence>MKIRTTVLCLPVADADKTLGFYQSVFGFSEAQIEDDMIALEFPNLSLFLMGKSAFEEYSLKAKRPALFPGTAAPAVLSCAVESKHDVDTAIIKATMHGGNAVGPAADDALSGGYIGYVTDPDGHLWELVWPKPQK</sequence>
<dbReference type="EMBL" id="CP101717">
    <property type="protein sequence ID" value="WLD59637.1"/>
    <property type="molecule type" value="Genomic_DNA"/>
</dbReference>
<protein>
    <submittedName>
        <fullName evidence="2">VOC family protein</fullName>
    </submittedName>
</protein>
<evidence type="ECO:0000259" key="1">
    <source>
        <dbReference type="PROSITE" id="PS51819"/>
    </source>
</evidence>
<dbReference type="SUPFAM" id="SSF54593">
    <property type="entry name" value="Glyoxalase/Bleomycin resistance protein/Dihydroxybiphenyl dioxygenase"/>
    <property type="match status" value="1"/>
</dbReference>
<organism evidence="2">
    <name type="scientific">Salinispirillum sp. LH 10-3-1</name>
    <dbReference type="NCBI Taxonomy" id="2952525"/>
    <lineage>
        <taxon>Bacteria</taxon>
        <taxon>Pseudomonadati</taxon>
        <taxon>Pseudomonadota</taxon>
        <taxon>Gammaproteobacteria</taxon>
        <taxon>Oceanospirillales</taxon>
        <taxon>Saccharospirillaceae</taxon>
        <taxon>Salinispirillum</taxon>
    </lineage>
</organism>
<evidence type="ECO:0000313" key="2">
    <source>
        <dbReference type="EMBL" id="WLD59637.1"/>
    </source>
</evidence>
<name>A0AB38YK60_9GAMM</name>
<accession>A0AB38YK60</accession>
<dbReference type="PANTHER" id="PTHR36503">
    <property type="entry name" value="BLR2520 PROTEIN"/>
    <property type="match status" value="1"/>
</dbReference>
<feature type="domain" description="VOC" evidence="1">
    <location>
        <begin position="2"/>
        <end position="131"/>
    </location>
</feature>
<dbReference type="Gene3D" id="3.10.180.10">
    <property type="entry name" value="2,3-Dihydroxybiphenyl 1,2-Dioxygenase, domain 1"/>
    <property type="match status" value="1"/>
</dbReference>
<dbReference type="InterPro" id="IPR004360">
    <property type="entry name" value="Glyas_Fos-R_dOase_dom"/>
</dbReference>
<dbReference type="PROSITE" id="PS51819">
    <property type="entry name" value="VOC"/>
    <property type="match status" value="1"/>
</dbReference>
<reference evidence="2" key="1">
    <citation type="submission" date="2022-07" db="EMBL/GenBank/DDBJ databases">
        <title>Complete genome sequence of Salinispirillum sp. LH10-3-1 capable of multiple carbohydrate inversion isolated from a soda lake.</title>
        <authorList>
            <person name="Liu J."/>
            <person name="Zhai Y."/>
            <person name="Zhang H."/>
            <person name="Yang H."/>
            <person name="Qu J."/>
            <person name="Li J."/>
        </authorList>
    </citation>
    <scope>NUCLEOTIDE SEQUENCE</scope>
    <source>
        <strain evidence="2">LH 10-3-1</strain>
    </source>
</reference>
<dbReference type="RefSeq" id="WP_304996929.1">
    <property type="nucleotide sequence ID" value="NZ_CP101717.1"/>
</dbReference>